<evidence type="ECO:0000259" key="6">
    <source>
        <dbReference type="PROSITE" id="PS51350"/>
    </source>
</evidence>
<dbReference type="PROSITE" id="PS00369">
    <property type="entry name" value="PTS_HPR_HIS"/>
    <property type="match status" value="1"/>
</dbReference>
<dbReference type="InterPro" id="IPR000032">
    <property type="entry name" value="HPr-like"/>
</dbReference>
<keyword evidence="4" id="KW-0762">Sugar transport</keyword>
<proteinExistence type="predicted"/>
<keyword evidence="8" id="KW-1185">Reference proteome</keyword>
<protein>
    <recommendedName>
        <fullName evidence="2">Phosphocarrier protein HPr</fullName>
    </recommendedName>
    <alternativeName>
        <fullName evidence="5">Histidine-containing protein</fullName>
    </alternativeName>
</protein>
<dbReference type="SUPFAM" id="SSF55594">
    <property type="entry name" value="HPr-like"/>
    <property type="match status" value="1"/>
</dbReference>
<dbReference type="InterPro" id="IPR050399">
    <property type="entry name" value="HPr"/>
</dbReference>
<organism evidence="7 8">
    <name type="scientific">Ancylobacter dichloromethanicus</name>
    <dbReference type="NCBI Taxonomy" id="518825"/>
    <lineage>
        <taxon>Bacteria</taxon>
        <taxon>Pseudomonadati</taxon>
        <taxon>Pseudomonadota</taxon>
        <taxon>Alphaproteobacteria</taxon>
        <taxon>Hyphomicrobiales</taxon>
        <taxon>Xanthobacteraceae</taxon>
        <taxon>Ancylobacter</taxon>
    </lineage>
</organism>
<dbReference type="PRINTS" id="PR00107">
    <property type="entry name" value="PHOSPHOCPHPR"/>
</dbReference>
<reference evidence="7" key="2">
    <citation type="submission" date="2023-01" db="EMBL/GenBank/DDBJ databases">
        <authorList>
            <person name="Sun Q."/>
            <person name="Evtushenko L."/>
        </authorList>
    </citation>
    <scope>NUCLEOTIDE SEQUENCE</scope>
    <source>
        <strain evidence="7">VKM B-2484</strain>
    </source>
</reference>
<evidence type="ECO:0000256" key="4">
    <source>
        <dbReference type="ARBA" id="ARBA00022597"/>
    </source>
</evidence>
<dbReference type="RefSeq" id="WP_213369521.1">
    <property type="nucleotide sequence ID" value="NZ_BSFJ01000008.1"/>
</dbReference>
<sequence>MAEFLPVIGRPSAHRCQTEVEVTHGVGLHARPSVAFTRLAKTFPCTIEVAVDGSADWLNGKSIVKIIGARIRRGTRMRIRAEGARAEEAIAALSELVRRDFDEDRKAGRADGRVDGRPA</sequence>
<gene>
    <name evidence="7" type="ORF">GCM10017643_21790</name>
</gene>
<dbReference type="Proteomes" id="UP001143370">
    <property type="component" value="Unassembled WGS sequence"/>
</dbReference>
<dbReference type="PANTHER" id="PTHR33705">
    <property type="entry name" value="PHOSPHOCARRIER PROTEIN HPR"/>
    <property type="match status" value="1"/>
</dbReference>
<comment type="caution">
    <text evidence="7">The sequence shown here is derived from an EMBL/GenBank/DDBJ whole genome shotgun (WGS) entry which is preliminary data.</text>
</comment>
<dbReference type="PROSITE" id="PS51350">
    <property type="entry name" value="PTS_HPR_DOM"/>
    <property type="match status" value="1"/>
</dbReference>
<comment type="function">
    <text evidence="1">General (non sugar-specific) component of the phosphoenolpyruvate-dependent sugar phosphotransferase system (sugar PTS). This major carbohydrate active-transport system catalyzes the phosphorylation of incoming sugar substrates concomitantly with their translocation across the cell membrane. The phosphoryl group from phosphoenolpyruvate (PEP) is transferred to the phosphoryl carrier protein HPr by enzyme I. Phospho-HPr then transfers it to the PTS EIIA domain.</text>
</comment>
<dbReference type="AlphaFoldDB" id="A0A9W6J983"/>
<evidence type="ECO:0000313" key="7">
    <source>
        <dbReference type="EMBL" id="GLK72063.1"/>
    </source>
</evidence>
<evidence type="ECO:0000256" key="2">
    <source>
        <dbReference type="ARBA" id="ARBA00020422"/>
    </source>
</evidence>
<dbReference type="InterPro" id="IPR035895">
    <property type="entry name" value="HPr-like_sf"/>
</dbReference>
<dbReference type="InterPro" id="IPR001020">
    <property type="entry name" value="PTS_HPr_His_P_site"/>
</dbReference>
<evidence type="ECO:0000256" key="1">
    <source>
        <dbReference type="ARBA" id="ARBA00003681"/>
    </source>
</evidence>
<dbReference type="EMBL" id="BSFJ01000008">
    <property type="protein sequence ID" value="GLK72063.1"/>
    <property type="molecule type" value="Genomic_DNA"/>
</dbReference>
<accession>A0A9W6J983</accession>
<feature type="domain" description="HPr" evidence="6">
    <location>
        <begin position="15"/>
        <end position="104"/>
    </location>
</feature>
<dbReference type="Gene3D" id="3.30.1340.10">
    <property type="entry name" value="HPr-like"/>
    <property type="match status" value="1"/>
</dbReference>
<dbReference type="NCBIfam" id="TIGR01003">
    <property type="entry name" value="PTS_HPr_family"/>
    <property type="match status" value="1"/>
</dbReference>
<dbReference type="Pfam" id="PF00381">
    <property type="entry name" value="PTS-HPr"/>
    <property type="match status" value="1"/>
</dbReference>
<keyword evidence="3" id="KW-0813">Transport</keyword>
<evidence type="ECO:0000313" key="8">
    <source>
        <dbReference type="Proteomes" id="UP001143370"/>
    </source>
</evidence>
<dbReference type="PANTHER" id="PTHR33705:SF1">
    <property type="entry name" value="PHOSPHOCARRIER PROTEIN HPR"/>
    <property type="match status" value="1"/>
</dbReference>
<dbReference type="CDD" id="cd00367">
    <property type="entry name" value="PTS-HPr_like"/>
    <property type="match status" value="1"/>
</dbReference>
<evidence type="ECO:0000256" key="3">
    <source>
        <dbReference type="ARBA" id="ARBA00022448"/>
    </source>
</evidence>
<name>A0A9W6J983_9HYPH</name>
<evidence type="ECO:0000256" key="5">
    <source>
        <dbReference type="ARBA" id="ARBA00033055"/>
    </source>
</evidence>
<reference evidence="7" key="1">
    <citation type="journal article" date="2014" name="Int. J. Syst. Evol. Microbiol.">
        <title>Complete genome sequence of Corynebacterium casei LMG S-19264T (=DSM 44701T), isolated from a smear-ripened cheese.</title>
        <authorList>
            <consortium name="US DOE Joint Genome Institute (JGI-PGF)"/>
            <person name="Walter F."/>
            <person name="Albersmeier A."/>
            <person name="Kalinowski J."/>
            <person name="Ruckert C."/>
        </authorList>
    </citation>
    <scope>NUCLEOTIDE SEQUENCE</scope>
    <source>
        <strain evidence="7">VKM B-2484</strain>
    </source>
</reference>